<name>A0A934S3W5_9BACT</name>
<proteinExistence type="predicted"/>
<reference evidence="1" key="1">
    <citation type="submission" date="2021-01" db="EMBL/GenBank/DDBJ databases">
        <title>Modified the classification status of verrucomicrobia.</title>
        <authorList>
            <person name="Feng X."/>
        </authorList>
    </citation>
    <scope>NUCLEOTIDE SEQUENCE</scope>
    <source>
        <strain evidence="1">KCTC 22041</strain>
    </source>
</reference>
<dbReference type="AlphaFoldDB" id="A0A934S3W5"/>
<sequence length="694" mass="72133">MLTLALVGIGHADPGDLDEDFNPATNGLVRAVSILPDQSIVIGGDFTVVGNTTVRSRMAKYSAAGVLSSSYTPVANGGVWALTPLSDGTLYVGGQFTTLAGATRIRIGRLASSGSIDTSFDAGNNVATASAIGAIEPQLFSGNIVVGGPAGVEKLQQNGGSVSTGVFTPVLCSEANLGVTNISVLSDGRYLLGGLFTASGSSTDGVDSNFSDRILENGKADSVYATNIYGGVTAQTLQADGRILIGGDFVQVDGKTKPYLARLTYTGSLDSTFNPVVDGPVRAIAVQADGKILIGGDFNKVNNVVWPKLARLYANGDLDTTFDANFAVSTNSVYGISLQADGQVIVTGMFTVINGVQRQFIARLENGDATGWFRATSPTSIRWMRGGTAPEAETVTFEYSKSGGWTSLGYATRITGGWEISGVTLPAECQLRAFARTKSGNYDGSTSLHMVTQAYPSPVAMITDASGTEIADGQSKDLGFVGSDAVGSFDLILKNPGTGPLGGISAYFVGENASRFSLISGLDSTTLEAGASTPFEIGVSAANGEEVTADLVLVSNDPTTPTYTITLTVEGTDPKTGWLWKYFQVTEAEGSAADEADPDSDGQSNAFEYAAGLDPTDPGSRFQVTAEVSEGMPLIRFSPYLSGRIYSVETNTTLESTGWSAATGLVTTTDGAGVFTGDEPVSGKRFYRVVITRP</sequence>
<dbReference type="Proteomes" id="UP000603141">
    <property type="component" value="Unassembled WGS sequence"/>
</dbReference>
<keyword evidence="2" id="KW-1185">Reference proteome</keyword>
<evidence type="ECO:0000313" key="1">
    <source>
        <dbReference type="EMBL" id="MBK1882700.1"/>
    </source>
</evidence>
<comment type="caution">
    <text evidence="1">The sequence shown here is derived from an EMBL/GenBank/DDBJ whole genome shotgun (WGS) entry which is preliminary data.</text>
</comment>
<gene>
    <name evidence="1" type="ORF">JIN85_09745</name>
</gene>
<accession>A0A934S3W5</accession>
<evidence type="ECO:0000313" key="2">
    <source>
        <dbReference type="Proteomes" id="UP000603141"/>
    </source>
</evidence>
<dbReference type="NCBIfam" id="TIGR02608">
    <property type="entry name" value="delta_60_rpt"/>
    <property type="match status" value="3"/>
</dbReference>
<dbReference type="Gene3D" id="2.60.40.10">
    <property type="entry name" value="Immunoglobulins"/>
    <property type="match status" value="1"/>
</dbReference>
<dbReference type="Gene3D" id="2.80.10.50">
    <property type="match status" value="2"/>
</dbReference>
<organism evidence="1 2">
    <name type="scientific">Luteolibacter pohnpeiensis</name>
    <dbReference type="NCBI Taxonomy" id="454153"/>
    <lineage>
        <taxon>Bacteria</taxon>
        <taxon>Pseudomonadati</taxon>
        <taxon>Verrucomicrobiota</taxon>
        <taxon>Verrucomicrobiia</taxon>
        <taxon>Verrucomicrobiales</taxon>
        <taxon>Verrucomicrobiaceae</taxon>
        <taxon>Luteolibacter</taxon>
    </lineage>
</organism>
<dbReference type="RefSeq" id="WP_200270102.1">
    <property type="nucleotide sequence ID" value="NZ_JAENIJ010000013.1"/>
</dbReference>
<dbReference type="InterPro" id="IPR013783">
    <property type="entry name" value="Ig-like_fold"/>
</dbReference>
<dbReference type="Pfam" id="PF17164">
    <property type="entry name" value="DUF5122"/>
    <property type="match status" value="5"/>
</dbReference>
<protein>
    <submittedName>
        <fullName evidence="1">Delta-60 repeat domain-containing protein</fullName>
    </submittedName>
</protein>
<dbReference type="InterPro" id="IPR013431">
    <property type="entry name" value="Delta_60_rpt"/>
</dbReference>
<dbReference type="EMBL" id="JAENIJ010000013">
    <property type="protein sequence ID" value="MBK1882700.1"/>
    <property type="molecule type" value="Genomic_DNA"/>
</dbReference>